<keyword evidence="2" id="KW-0812">Transmembrane</keyword>
<comment type="caution">
    <text evidence="3">The sequence shown here is derived from an EMBL/GenBank/DDBJ whole genome shotgun (WGS) entry which is preliminary data.</text>
</comment>
<accession>A0A3N4NXZ7</accession>
<gene>
    <name evidence="3" type="ORF">EGM88_08760</name>
</gene>
<feature type="transmembrane region" description="Helical" evidence="2">
    <location>
        <begin position="44"/>
        <end position="66"/>
    </location>
</feature>
<keyword evidence="1" id="KW-0175">Coiled coil</keyword>
<sequence length="253" mass="28860">MELNKFEQHIKKELNQREIQPSDNAWDKISKRLDSPKKKKKSSYLWLGIAASFAGLLIISTIYFNYDTTRTDDTNILVKTNKENIETIENESKPLLEKTQEVKVATIEIDKGKTNSKVNENEEVEKPGKVIDQSLKNDTNTIALVQPTLEVNIETNAINKEELLQQKIAEVVAKVDQLEQNEKTLTDVEVDSLILQAQKEILQNKLFRQDHSVDAMALLNEVEGELERPLKDKLFDLLKKGMLETKNALADSN</sequence>
<feature type="coiled-coil region" evidence="1">
    <location>
        <begin position="161"/>
        <end position="188"/>
    </location>
</feature>
<dbReference type="RefSeq" id="WP_123897601.1">
    <property type="nucleotide sequence ID" value="NZ_RPFJ01000011.1"/>
</dbReference>
<evidence type="ECO:0000313" key="4">
    <source>
        <dbReference type="Proteomes" id="UP000270856"/>
    </source>
</evidence>
<evidence type="ECO:0000313" key="3">
    <source>
        <dbReference type="EMBL" id="RPD96449.1"/>
    </source>
</evidence>
<reference evidence="3 4" key="1">
    <citation type="submission" date="2018-11" db="EMBL/GenBank/DDBJ databases">
        <title>Aureibaculum marinum gen. nov., sp. nov., a member of the family Flavobacteriaceae isolated from the Bohai Sea.</title>
        <authorList>
            <person name="Ji X."/>
        </authorList>
    </citation>
    <scope>NUCLEOTIDE SEQUENCE [LARGE SCALE GENOMIC DNA]</scope>
    <source>
        <strain evidence="3 4">BH-SD17</strain>
    </source>
</reference>
<dbReference type="EMBL" id="RPFJ01000011">
    <property type="protein sequence ID" value="RPD96449.1"/>
    <property type="molecule type" value="Genomic_DNA"/>
</dbReference>
<keyword evidence="2" id="KW-0472">Membrane</keyword>
<dbReference type="OrthoDB" id="1247025at2"/>
<evidence type="ECO:0000256" key="1">
    <source>
        <dbReference type="SAM" id="Coils"/>
    </source>
</evidence>
<keyword evidence="4" id="KW-1185">Reference proteome</keyword>
<organism evidence="3 4">
    <name type="scientific">Aureibaculum marinum</name>
    <dbReference type="NCBI Taxonomy" id="2487930"/>
    <lineage>
        <taxon>Bacteria</taxon>
        <taxon>Pseudomonadati</taxon>
        <taxon>Bacteroidota</taxon>
        <taxon>Flavobacteriia</taxon>
        <taxon>Flavobacteriales</taxon>
        <taxon>Flavobacteriaceae</taxon>
        <taxon>Aureibaculum</taxon>
    </lineage>
</organism>
<protein>
    <submittedName>
        <fullName evidence="3">Uncharacterized protein</fullName>
    </submittedName>
</protein>
<name>A0A3N4NXZ7_9FLAO</name>
<keyword evidence="2" id="KW-1133">Transmembrane helix</keyword>
<dbReference type="AlphaFoldDB" id="A0A3N4NXZ7"/>
<proteinExistence type="predicted"/>
<dbReference type="Proteomes" id="UP000270856">
    <property type="component" value="Unassembled WGS sequence"/>
</dbReference>
<evidence type="ECO:0000256" key="2">
    <source>
        <dbReference type="SAM" id="Phobius"/>
    </source>
</evidence>